<dbReference type="Proteomes" id="UP000799441">
    <property type="component" value="Unassembled WGS sequence"/>
</dbReference>
<dbReference type="EMBL" id="MU003768">
    <property type="protein sequence ID" value="KAF2725331.1"/>
    <property type="molecule type" value="Genomic_DNA"/>
</dbReference>
<feature type="signal peptide" evidence="1">
    <location>
        <begin position="1"/>
        <end position="16"/>
    </location>
</feature>
<name>A0A9P4QI68_9PEZI</name>
<evidence type="ECO:0008006" key="4">
    <source>
        <dbReference type="Google" id="ProtNLM"/>
    </source>
</evidence>
<organism evidence="2 3">
    <name type="scientific">Polychaeton citri CBS 116435</name>
    <dbReference type="NCBI Taxonomy" id="1314669"/>
    <lineage>
        <taxon>Eukaryota</taxon>
        <taxon>Fungi</taxon>
        <taxon>Dikarya</taxon>
        <taxon>Ascomycota</taxon>
        <taxon>Pezizomycotina</taxon>
        <taxon>Dothideomycetes</taxon>
        <taxon>Dothideomycetidae</taxon>
        <taxon>Capnodiales</taxon>
        <taxon>Capnodiaceae</taxon>
        <taxon>Polychaeton</taxon>
    </lineage>
</organism>
<protein>
    <recommendedName>
        <fullName evidence="4">Secreted protein</fullName>
    </recommendedName>
</protein>
<keyword evidence="3" id="KW-1185">Reference proteome</keyword>
<sequence length="116" mass="12400">MVLAIVTSAVVLMISSDQVHLAHRIVVSAPGTQTTVVYQTHAVHRAASKGNYVAGPYKRPAAPASATTNSRSNQTRACPCWHHVSPMALGQMASGNSQHSQGWWPKPGKWMCVDPA</sequence>
<reference evidence="2" key="1">
    <citation type="journal article" date="2020" name="Stud. Mycol.">
        <title>101 Dothideomycetes genomes: a test case for predicting lifestyles and emergence of pathogens.</title>
        <authorList>
            <person name="Haridas S."/>
            <person name="Albert R."/>
            <person name="Binder M."/>
            <person name="Bloem J."/>
            <person name="Labutti K."/>
            <person name="Salamov A."/>
            <person name="Andreopoulos B."/>
            <person name="Baker S."/>
            <person name="Barry K."/>
            <person name="Bills G."/>
            <person name="Bluhm B."/>
            <person name="Cannon C."/>
            <person name="Castanera R."/>
            <person name="Culley D."/>
            <person name="Daum C."/>
            <person name="Ezra D."/>
            <person name="Gonzalez J."/>
            <person name="Henrissat B."/>
            <person name="Kuo A."/>
            <person name="Liang C."/>
            <person name="Lipzen A."/>
            <person name="Lutzoni F."/>
            <person name="Magnuson J."/>
            <person name="Mondo S."/>
            <person name="Nolan M."/>
            <person name="Ohm R."/>
            <person name="Pangilinan J."/>
            <person name="Park H.-J."/>
            <person name="Ramirez L."/>
            <person name="Alfaro M."/>
            <person name="Sun H."/>
            <person name="Tritt A."/>
            <person name="Yoshinaga Y."/>
            <person name="Zwiers L.-H."/>
            <person name="Turgeon B."/>
            <person name="Goodwin S."/>
            <person name="Spatafora J."/>
            <person name="Crous P."/>
            <person name="Grigoriev I."/>
        </authorList>
    </citation>
    <scope>NUCLEOTIDE SEQUENCE</scope>
    <source>
        <strain evidence="2">CBS 116435</strain>
    </source>
</reference>
<proteinExistence type="predicted"/>
<evidence type="ECO:0000313" key="3">
    <source>
        <dbReference type="Proteomes" id="UP000799441"/>
    </source>
</evidence>
<accession>A0A9P4QI68</accession>
<dbReference type="AlphaFoldDB" id="A0A9P4QI68"/>
<evidence type="ECO:0000313" key="2">
    <source>
        <dbReference type="EMBL" id="KAF2725331.1"/>
    </source>
</evidence>
<comment type="caution">
    <text evidence="2">The sequence shown here is derived from an EMBL/GenBank/DDBJ whole genome shotgun (WGS) entry which is preliminary data.</text>
</comment>
<gene>
    <name evidence="2" type="ORF">K431DRAFT_100821</name>
</gene>
<keyword evidence="1" id="KW-0732">Signal</keyword>
<evidence type="ECO:0000256" key="1">
    <source>
        <dbReference type="SAM" id="SignalP"/>
    </source>
</evidence>
<feature type="chain" id="PRO_5040184797" description="Secreted protein" evidence="1">
    <location>
        <begin position="17"/>
        <end position="116"/>
    </location>
</feature>